<keyword evidence="8 12" id="KW-0133">Cell shape</keyword>
<keyword evidence="10 12" id="KW-0131">Cell cycle</keyword>
<dbReference type="InterPro" id="IPR018109">
    <property type="entry name" value="Folylpolyglutamate_synth_CS"/>
</dbReference>
<dbReference type="NCBIfam" id="TIGR01085">
    <property type="entry name" value="murE"/>
    <property type="match status" value="1"/>
</dbReference>
<dbReference type="RefSeq" id="WP_377915194.1">
    <property type="nucleotide sequence ID" value="NZ_JBHRZT010000052.1"/>
</dbReference>
<evidence type="ECO:0000256" key="8">
    <source>
        <dbReference type="ARBA" id="ARBA00022960"/>
    </source>
</evidence>
<evidence type="ECO:0000256" key="1">
    <source>
        <dbReference type="ARBA" id="ARBA00004752"/>
    </source>
</evidence>
<dbReference type="PROSITE" id="PS01011">
    <property type="entry name" value="FOLYLPOLYGLU_SYNT_1"/>
    <property type="match status" value="1"/>
</dbReference>
<dbReference type="Pfam" id="PF08245">
    <property type="entry name" value="Mur_ligase_M"/>
    <property type="match status" value="1"/>
</dbReference>
<comment type="similarity">
    <text evidence="2">Belongs to the MurCDEF family. MurE subfamily.</text>
</comment>
<dbReference type="EMBL" id="JBHRZT010000052">
    <property type="protein sequence ID" value="MFC3884080.1"/>
    <property type="molecule type" value="Genomic_DNA"/>
</dbReference>
<dbReference type="Gene3D" id="3.40.1190.10">
    <property type="entry name" value="Mur-like, catalytic domain"/>
    <property type="match status" value="1"/>
</dbReference>
<gene>
    <name evidence="16" type="ORF">ACFOU2_11500</name>
</gene>
<dbReference type="SUPFAM" id="SSF53623">
    <property type="entry name" value="MurD-like peptide ligases, catalytic domain"/>
    <property type="match status" value="1"/>
</dbReference>
<keyword evidence="17" id="KW-1185">Reference proteome</keyword>
<evidence type="ECO:0000256" key="7">
    <source>
        <dbReference type="ARBA" id="ARBA00022840"/>
    </source>
</evidence>
<evidence type="ECO:0000259" key="13">
    <source>
        <dbReference type="Pfam" id="PF01225"/>
    </source>
</evidence>
<dbReference type="InterPro" id="IPR036615">
    <property type="entry name" value="Mur_ligase_C_dom_sf"/>
</dbReference>
<dbReference type="NCBIfam" id="NF001126">
    <property type="entry name" value="PRK00139.1-4"/>
    <property type="match status" value="1"/>
</dbReference>
<protein>
    <submittedName>
        <fullName evidence="16">UDP-N-acetylmuramoyl-L-alanyl-D-glutamate--2, 6-diaminopimelate ligase</fullName>
        <ecNumber evidence="16">6.3.2.13</ecNumber>
    </submittedName>
</protein>
<dbReference type="Gene3D" id="3.90.190.20">
    <property type="entry name" value="Mur ligase, C-terminal domain"/>
    <property type="match status" value="1"/>
</dbReference>
<evidence type="ECO:0000259" key="14">
    <source>
        <dbReference type="Pfam" id="PF02875"/>
    </source>
</evidence>
<evidence type="ECO:0000256" key="12">
    <source>
        <dbReference type="RuleBase" id="RU004135"/>
    </source>
</evidence>
<keyword evidence="3" id="KW-0963">Cytoplasm</keyword>
<evidence type="ECO:0000259" key="15">
    <source>
        <dbReference type="Pfam" id="PF08245"/>
    </source>
</evidence>
<sequence length="493" mass="55112">MELYDVLHGIKINNQAEILKNISIDGLSFHSNKVQKNEVFIAISGGRHDGHDYIKQAINHGAAAVVGEKEIKEELPVPYIRVQDSRKALAKMAANYYKNPAKKHIMIGITGTNGKTTTAFMLKHLIEEAGYTCAMFGSVVNVMNGKEFPAVHTTPDSLELNRLLHVSDDDFVVMEVSSHALSQARVEGIEFDYCLFTNLGHDHLDYHKSFEEYFSVKASLFNQLKSDGFAIVNIDNQWGEKLQAILEEKKINTISLSQFEEAEWTFRKTLNGLCPSVILKNRQKEELHFHVKMPGEHNIYNSVMALITGRKIGIAIDKLVLGILSFKGAPGRFEMIDYDGITIVIDYAHTADAFEHCLKAAHECGAKKVFHVFGFRGGRDETKRGDMLQTSVGLADCCILTLDDLNNVPFDSMVLTMSTLNKEYGRDKGEVIPDRTLAIKNAIKSASCGDWVFITGKGNESYKFPFEIGTSSDTETVLFLREGKEKDWTDAVI</sequence>
<keyword evidence="6" id="KW-0547">Nucleotide-binding</keyword>
<comment type="pathway">
    <text evidence="1 12">Cell wall biogenesis; peptidoglycan biosynthesis.</text>
</comment>
<dbReference type="PANTHER" id="PTHR23135">
    <property type="entry name" value="MUR LIGASE FAMILY MEMBER"/>
    <property type="match status" value="1"/>
</dbReference>
<evidence type="ECO:0000256" key="9">
    <source>
        <dbReference type="ARBA" id="ARBA00022984"/>
    </source>
</evidence>
<dbReference type="PANTHER" id="PTHR23135:SF4">
    <property type="entry name" value="UDP-N-ACETYLMURAMOYL-L-ALANYL-D-GLUTAMATE--2,6-DIAMINOPIMELATE LIGASE MURE HOMOLOG, CHLOROPLASTIC"/>
    <property type="match status" value="1"/>
</dbReference>
<dbReference type="Gene3D" id="3.40.1390.10">
    <property type="entry name" value="MurE/MurF, N-terminal domain"/>
    <property type="match status" value="1"/>
</dbReference>
<feature type="domain" description="Mur ligase N-terminal catalytic" evidence="13">
    <location>
        <begin position="24"/>
        <end position="97"/>
    </location>
</feature>
<dbReference type="InterPro" id="IPR013221">
    <property type="entry name" value="Mur_ligase_cen"/>
</dbReference>
<keyword evidence="4 16" id="KW-0436">Ligase</keyword>
<dbReference type="InterPro" id="IPR000713">
    <property type="entry name" value="Mur_ligase_N"/>
</dbReference>
<keyword evidence="9 12" id="KW-0573">Peptidoglycan synthesis</keyword>
<evidence type="ECO:0000256" key="11">
    <source>
        <dbReference type="ARBA" id="ARBA00023316"/>
    </source>
</evidence>
<evidence type="ECO:0000256" key="10">
    <source>
        <dbReference type="ARBA" id="ARBA00023306"/>
    </source>
</evidence>
<name>A0ABV8B2F2_9BACI</name>
<proteinExistence type="inferred from homology"/>
<evidence type="ECO:0000256" key="6">
    <source>
        <dbReference type="ARBA" id="ARBA00022741"/>
    </source>
</evidence>
<evidence type="ECO:0000256" key="4">
    <source>
        <dbReference type="ARBA" id="ARBA00022598"/>
    </source>
</evidence>
<dbReference type="InterPro" id="IPR005761">
    <property type="entry name" value="UDP-N-AcMur-Glu-dNH2Pim_ligase"/>
</dbReference>
<feature type="domain" description="Mur ligase central" evidence="15">
    <location>
        <begin position="109"/>
        <end position="308"/>
    </location>
</feature>
<dbReference type="Pfam" id="PF01225">
    <property type="entry name" value="Mur_ligase"/>
    <property type="match status" value="1"/>
</dbReference>
<evidence type="ECO:0000256" key="5">
    <source>
        <dbReference type="ARBA" id="ARBA00022618"/>
    </source>
</evidence>
<comment type="caution">
    <text evidence="16">The sequence shown here is derived from an EMBL/GenBank/DDBJ whole genome shotgun (WGS) entry which is preliminary data.</text>
</comment>
<dbReference type="EC" id="6.3.2.13" evidence="16"/>
<keyword evidence="7" id="KW-0067">ATP-binding</keyword>
<comment type="subcellular location">
    <subcellularLocation>
        <location evidence="12">Cytoplasm</location>
    </subcellularLocation>
</comment>
<dbReference type="InterPro" id="IPR036565">
    <property type="entry name" value="Mur-like_cat_sf"/>
</dbReference>
<dbReference type="Proteomes" id="UP001595752">
    <property type="component" value="Unassembled WGS sequence"/>
</dbReference>
<evidence type="ECO:0000256" key="3">
    <source>
        <dbReference type="ARBA" id="ARBA00022490"/>
    </source>
</evidence>
<evidence type="ECO:0000313" key="16">
    <source>
        <dbReference type="EMBL" id="MFC3884080.1"/>
    </source>
</evidence>
<dbReference type="InterPro" id="IPR004101">
    <property type="entry name" value="Mur_ligase_C"/>
</dbReference>
<dbReference type="Pfam" id="PF02875">
    <property type="entry name" value="Mur_ligase_C"/>
    <property type="match status" value="1"/>
</dbReference>
<accession>A0ABV8B2F2</accession>
<organism evidence="16 17">
    <name type="scientific">Bacillus songklensis</name>
    <dbReference type="NCBI Taxonomy" id="1069116"/>
    <lineage>
        <taxon>Bacteria</taxon>
        <taxon>Bacillati</taxon>
        <taxon>Bacillota</taxon>
        <taxon>Bacilli</taxon>
        <taxon>Bacillales</taxon>
        <taxon>Bacillaceae</taxon>
        <taxon>Bacillus</taxon>
    </lineage>
</organism>
<keyword evidence="5 12" id="KW-0132">Cell division</keyword>
<evidence type="ECO:0000313" key="17">
    <source>
        <dbReference type="Proteomes" id="UP001595752"/>
    </source>
</evidence>
<reference evidence="17" key="1">
    <citation type="journal article" date="2019" name="Int. J. Syst. Evol. Microbiol.">
        <title>The Global Catalogue of Microorganisms (GCM) 10K type strain sequencing project: providing services to taxonomists for standard genome sequencing and annotation.</title>
        <authorList>
            <consortium name="The Broad Institute Genomics Platform"/>
            <consortium name="The Broad Institute Genome Sequencing Center for Infectious Disease"/>
            <person name="Wu L."/>
            <person name="Ma J."/>
        </authorList>
    </citation>
    <scope>NUCLEOTIDE SEQUENCE [LARGE SCALE GENOMIC DNA]</scope>
    <source>
        <strain evidence="17">CCUG 61889</strain>
    </source>
</reference>
<dbReference type="GO" id="GO:0008765">
    <property type="term" value="F:UDP-N-acetylmuramoylalanyl-D-glutamate-2,6-diaminopimelate ligase activity"/>
    <property type="evidence" value="ECO:0007669"/>
    <property type="project" value="UniProtKB-EC"/>
</dbReference>
<keyword evidence="11 12" id="KW-0961">Cell wall biogenesis/degradation</keyword>
<feature type="domain" description="Mur ligase C-terminal" evidence="14">
    <location>
        <begin position="331"/>
        <end position="458"/>
    </location>
</feature>
<dbReference type="SUPFAM" id="SSF63418">
    <property type="entry name" value="MurE/MurF N-terminal domain"/>
    <property type="match status" value="1"/>
</dbReference>
<dbReference type="InterPro" id="IPR035911">
    <property type="entry name" value="MurE/MurF_N"/>
</dbReference>
<dbReference type="SUPFAM" id="SSF53244">
    <property type="entry name" value="MurD-like peptide ligases, peptide-binding domain"/>
    <property type="match status" value="1"/>
</dbReference>
<evidence type="ECO:0000256" key="2">
    <source>
        <dbReference type="ARBA" id="ARBA00005898"/>
    </source>
</evidence>